<sequence length="123" mass="14134">MESRHVDESTFASWCATCLLFTRHASGCSKWCRNRRPRGTTPPTTIRDPPPSIRPVALLSPFVVYRLFRLLFCKNEHNPLEIFLLSVVVVRLGFRIRILGPKEEHCLAMSGNQQPRRVHPVLV</sequence>
<protein>
    <submittedName>
        <fullName evidence="1">Uncharacterized protein</fullName>
    </submittedName>
</protein>
<dbReference type="RefSeq" id="XP_009837560.1">
    <property type="nucleotide sequence ID" value="XM_009839258.1"/>
</dbReference>
<organism evidence="1">
    <name type="scientific">Aphanomyces astaci</name>
    <name type="common">Crayfish plague agent</name>
    <dbReference type="NCBI Taxonomy" id="112090"/>
    <lineage>
        <taxon>Eukaryota</taxon>
        <taxon>Sar</taxon>
        <taxon>Stramenopiles</taxon>
        <taxon>Oomycota</taxon>
        <taxon>Saprolegniomycetes</taxon>
        <taxon>Saprolegniales</taxon>
        <taxon>Verrucalvaceae</taxon>
        <taxon>Aphanomyces</taxon>
    </lineage>
</organism>
<dbReference type="EMBL" id="KI913152">
    <property type="protein sequence ID" value="ETV72774.1"/>
    <property type="molecule type" value="Genomic_DNA"/>
</dbReference>
<reference evidence="1" key="1">
    <citation type="submission" date="2013-12" db="EMBL/GenBank/DDBJ databases">
        <title>The Genome Sequence of Aphanomyces astaci APO3.</title>
        <authorList>
            <consortium name="The Broad Institute Genomics Platform"/>
            <person name="Russ C."/>
            <person name="Tyler B."/>
            <person name="van West P."/>
            <person name="Dieguez-Uribeondo J."/>
            <person name="Young S.K."/>
            <person name="Zeng Q."/>
            <person name="Gargeya S."/>
            <person name="Fitzgerald M."/>
            <person name="Abouelleil A."/>
            <person name="Alvarado L."/>
            <person name="Chapman S.B."/>
            <person name="Gainer-Dewar J."/>
            <person name="Goldberg J."/>
            <person name="Griggs A."/>
            <person name="Gujja S."/>
            <person name="Hansen M."/>
            <person name="Howarth C."/>
            <person name="Imamovic A."/>
            <person name="Ireland A."/>
            <person name="Larimer J."/>
            <person name="McCowan C."/>
            <person name="Murphy C."/>
            <person name="Pearson M."/>
            <person name="Poon T.W."/>
            <person name="Priest M."/>
            <person name="Roberts A."/>
            <person name="Saif S."/>
            <person name="Shea T."/>
            <person name="Sykes S."/>
            <person name="Wortman J."/>
            <person name="Nusbaum C."/>
            <person name="Birren B."/>
        </authorList>
    </citation>
    <scope>NUCLEOTIDE SEQUENCE [LARGE SCALE GENOMIC DNA]</scope>
    <source>
        <strain evidence="1">APO3</strain>
    </source>
</reference>
<gene>
    <name evidence="1" type="ORF">H257_12142</name>
</gene>
<dbReference type="VEuPathDB" id="FungiDB:H257_12142"/>
<evidence type="ECO:0000313" key="1">
    <source>
        <dbReference type="EMBL" id="ETV72774.1"/>
    </source>
</evidence>
<name>W4G158_APHAT</name>
<dbReference type="AlphaFoldDB" id="W4G158"/>
<proteinExistence type="predicted"/>
<accession>W4G158</accession>
<dbReference type="GeneID" id="20814138"/>